<dbReference type="InterPro" id="IPR002539">
    <property type="entry name" value="MaoC-like_dom"/>
</dbReference>
<reference evidence="2 3" key="1">
    <citation type="submission" date="2015-09" db="EMBL/GenBank/DDBJ databases">
        <authorList>
            <consortium name="Pathogen Informatics"/>
        </authorList>
    </citation>
    <scope>NUCLEOTIDE SEQUENCE [LARGE SCALE GENOMIC DNA]</scope>
    <source>
        <strain evidence="2 3">2789STDY5608835</strain>
    </source>
</reference>
<feature type="domain" description="MaoC-like" evidence="1">
    <location>
        <begin position="12"/>
        <end position="106"/>
    </location>
</feature>
<dbReference type="PANTHER" id="PTHR43437">
    <property type="entry name" value="HYDROXYACYL-THIOESTER DEHYDRATASE TYPE 2, MITOCHONDRIAL-RELATED"/>
    <property type="match status" value="1"/>
</dbReference>
<dbReference type="InterPro" id="IPR029069">
    <property type="entry name" value="HotDog_dom_sf"/>
</dbReference>
<dbReference type="InterPro" id="IPR050965">
    <property type="entry name" value="UPF0336/Enoyl-CoA_hydratase"/>
</dbReference>
<gene>
    <name evidence="2" type="primary">phaJ</name>
    <name evidence="2" type="ORF">ERS852392_00633</name>
</gene>
<dbReference type="PANTHER" id="PTHR43437:SF3">
    <property type="entry name" value="HYDROXYACYL-THIOESTER DEHYDRATASE TYPE 2, MITOCHONDRIAL"/>
    <property type="match status" value="1"/>
</dbReference>
<keyword evidence="2" id="KW-0456">Lyase</keyword>
<dbReference type="EC" id="4.2.1.119" evidence="2"/>
<sequence>MKKIEIGESASVEVVATEELVKSIAEVSGDNNPVHLDKEFAEKTIFKKQIAHGLLCVNGISKILGTMLPGVGTILLSQSFKYKAPVYIGDTVTIMVSVKEIKSEKNIYILETICSNQNEQIVMEGESVVKWESIER</sequence>
<protein>
    <submittedName>
        <fullName evidence="2">(R)-specific enoyl-CoA hydratase</fullName>
        <ecNumber evidence="2">4.2.1.119</ecNumber>
    </submittedName>
</protein>
<dbReference type="CDD" id="cd03449">
    <property type="entry name" value="R_hydratase"/>
    <property type="match status" value="1"/>
</dbReference>
<accession>A0A173XLC6</accession>
<dbReference type="GO" id="GO:0019171">
    <property type="term" value="F:(3R)-hydroxyacyl-[acyl-carrier-protein] dehydratase activity"/>
    <property type="evidence" value="ECO:0007669"/>
    <property type="project" value="TreeGrafter"/>
</dbReference>
<organism evidence="2 3">
    <name type="scientific">Roseburia inulinivorans</name>
    <dbReference type="NCBI Taxonomy" id="360807"/>
    <lineage>
        <taxon>Bacteria</taxon>
        <taxon>Bacillati</taxon>
        <taxon>Bacillota</taxon>
        <taxon>Clostridia</taxon>
        <taxon>Lachnospirales</taxon>
        <taxon>Lachnospiraceae</taxon>
        <taxon>Roseburia</taxon>
    </lineage>
</organism>
<dbReference type="SUPFAM" id="SSF54637">
    <property type="entry name" value="Thioesterase/thiol ester dehydrase-isomerase"/>
    <property type="match status" value="1"/>
</dbReference>
<evidence type="ECO:0000259" key="1">
    <source>
        <dbReference type="Pfam" id="PF01575"/>
    </source>
</evidence>
<dbReference type="Gene3D" id="3.10.129.10">
    <property type="entry name" value="Hotdog Thioesterase"/>
    <property type="match status" value="1"/>
</dbReference>
<dbReference type="GO" id="GO:0018812">
    <property type="term" value="F:3-hydroxyacyl-CoA dehydratase activity"/>
    <property type="evidence" value="ECO:0007669"/>
    <property type="project" value="UniProtKB-EC"/>
</dbReference>
<dbReference type="AlphaFoldDB" id="A0A173XLC6"/>
<dbReference type="EMBL" id="CYYR01000003">
    <property type="protein sequence ID" value="CUN52463.1"/>
    <property type="molecule type" value="Genomic_DNA"/>
</dbReference>
<dbReference type="GO" id="GO:0006633">
    <property type="term" value="P:fatty acid biosynthetic process"/>
    <property type="evidence" value="ECO:0007669"/>
    <property type="project" value="TreeGrafter"/>
</dbReference>
<evidence type="ECO:0000313" key="3">
    <source>
        <dbReference type="Proteomes" id="UP000095395"/>
    </source>
</evidence>
<dbReference type="RefSeq" id="WP_055301328.1">
    <property type="nucleotide sequence ID" value="NZ_CYYR01000003.1"/>
</dbReference>
<name>A0A173XLC6_9FIRM</name>
<evidence type="ECO:0000313" key="2">
    <source>
        <dbReference type="EMBL" id="CUN52463.1"/>
    </source>
</evidence>
<proteinExistence type="predicted"/>
<dbReference type="Proteomes" id="UP000095395">
    <property type="component" value="Unassembled WGS sequence"/>
</dbReference>
<dbReference type="Pfam" id="PF01575">
    <property type="entry name" value="MaoC_dehydratas"/>
    <property type="match status" value="1"/>
</dbReference>